<dbReference type="Gene3D" id="3.50.50.60">
    <property type="entry name" value="FAD/NAD(P)-binding domain"/>
    <property type="match status" value="3"/>
</dbReference>
<dbReference type="Proteomes" id="UP001174909">
    <property type="component" value="Unassembled WGS sequence"/>
</dbReference>
<dbReference type="SUPFAM" id="SSF51905">
    <property type="entry name" value="FAD/NAD(P)-binding domain"/>
    <property type="match status" value="2"/>
</dbReference>
<sequence length="489" mass="56779">MPEEIGMFPHHTDVLGYLHSYAERFGLTPHIRLNTGVEKAEKRGDLWWILCENGDEYTSSNLVIATGPQQKQNRELESTVLKGFTGKVYHAGEIKEVTEEHKDKRLLVVGGGETGSDICMEFHKISRFIYWSIPRGQHFFRKVGRVVPWGRPQAIDKASSRMMKTIAPYTRSKPGLSWICKWTTSGSLLAYQGHGIPEWRNNAAFFHFFVNKNGRVLELVDYKHLVPKAGISHCEGREVHFTDGTKQEFDIVIMSTGYKKFFPFVSDTYTNMSIAEHYKFVFNVEDPSLAFVGFVRPVVGSVVGVSELQARWVARVYSKRVSLKPLAERQAELAKDQAHWREYFKHSSCRLEGLVEGFTYIDDIARLAGIYPNYWELFKRNPYHWYIAHFAPYNAATFRLNEPKHEAQAIATMESHRKTTLNPVHLLLIVFLRLVWFDWFLDQLCKVKYSIQVSRWWPTVRQWRLTRAANWVWTLPKRALFDTSFSDAI</sequence>
<evidence type="ECO:0000256" key="2">
    <source>
        <dbReference type="ARBA" id="ARBA00022630"/>
    </source>
</evidence>
<dbReference type="GO" id="GO:0050661">
    <property type="term" value="F:NADP binding"/>
    <property type="evidence" value="ECO:0007669"/>
    <property type="project" value="InterPro"/>
</dbReference>
<dbReference type="PIRSF" id="PIRSF000332">
    <property type="entry name" value="FMO"/>
    <property type="match status" value="1"/>
</dbReference>
<gene>
    <name evidence="8" type="ORF">GBAR_LOCUS25196</name>
</gene>
<keyword evidence="5 6" id="KW-0560">Oxidoreductase</keyword>
<dbReference type="PRINTS" id="PR00370">
    <property type="entry name" value="FMOXYGENASE"/>
</dbReference>
<dbReference type="InterPro" id="IPR050346">
    <property type="entry name" value="FMO-like"/>
</dbReference>
<dbReference type="Pfam" id="PF00743">
    <property type="entry name" value="FMO-like"/>
    <property type="match status" value="1"/>
</dbReference>
<dbReference type="GO" id="GO:0004499">
    <property type="term" value="F:N,N-dimethylaniline monooxygenase activity"/>
    <property type="evidence" value="ECO:0007669"/>
    <property type="project" value="UniProtKB-UniRule"/>
</dbReference>
<evidence type="ECO:0000256" key="5">
    <source>
        <dbReference type="ARBA" id="ARBA00023002"/>
    </source>
</evidence>
<keyword evidence="6" id="KW-0256">Endoplasmic reticulum</keyword>
<dbReference type="EMBL" id="CASHTH010003479">
    <property type="protein sequence ID" value="CAI8045550.1"/>
    <property type="molecule type" value="Genomic_DNA"/>
</dbReference>
<reference evidence="8" key="1">
    <citation type="submission" date="2023-03" db="EMBL/GenBank/DDBJ databases">
        <authorList>
            <person name="Steffen K."/>
            <person name="Cardenas P."/>
        </authorList>
    </citation>
    <scope>NUCLEOTIDE SEQUENCE</scope>
</reference>
<keyword evidence="6 7" id="KW-0503">Monooxygenase</keyword>
<evidence type="ECO:0000256" key="1">
    <source>
        <dbReference type="ARBA" id="ARBA00009183"/>
    </source>
</evidence>
<comment type="caution">
    <text evidence="8">The sequence shown here is derived from an EMBL/GenBank/DDBJ whole genome shotgun (WGS) entry which is preliminary data.</text>
</comment>
<proteinExistence type="inferred from homology"/>
<dbReference type="InterPro" id="IPR020946">
    <property type="entry name" value="Flavin_mOase-like"/>
</dbReference>
<evidence type="ECO:0000256" key="6">
    <source>
        <dbReference type="PIRNR" id="PIRNR000332"/>
    </source>
</evidence>
<comment type="similarity">
    <text evidence="1 6 7">Belongs to the FMO family.</text>
</comment>
<evidence type="ECO:0000256" key="7">
    <source>
        <dbReference type="RuleBase" id="RU361177"/>
    </source>
</evidence>
<dbReference type="InterPro" id="IPR036188">
    <property type="entry name" value="FAD/NAD-bd_sf"/>
</dbReference>
<comment type="cofactor">
    <cofactor evidence="6 7">
        <name>FAD</name>
        <dbReference type="ChEBI" id="CHEBI:57692"/>
    </cofactor>
</comment>
<keyword evidence="3 6" id="KW-0274">FAD</keyword>
<keyword evidence="6" id="KW-0472">Membrane</keyword>
<dbReference type="InterPro" id="IPR000960">
    <property type="entry name" value="Flavin_mOase"/>
</dbReference>
<comment type="subcellular location">
    <subcellularLocation>
        <location evidence="6">Endoplasmic reticulum membrane</location>
    </subcellularLocation>
</comment>
<evidence type="ECO:0000256" key="4">
    <source>
        <dbReference type="ARBA" id="ARBA00022857"/>
    </source>
</evidence>
<evidence type="ECO:0000256" key="3">
    <source>
        <dbReference type="ARBA" id="ARBA00022827"/>
    </source>
</evidence>
<dbReference type="AlphaFoldDB" id="A0AA35XBP6"/>
<dbReference type="EC" id="1.-.-.-" evidence="7"/>
<keyword evidence="2 6" id="KW-0285">Flavoprotein</keyword>
<dbReference type="PANTHER" id="PTHR23023">
    <property type="entry name" value="DIMETHYLANILINE MONOOXYGENASE"/>
    <property type="match status" value="1"/>
</dbReference>
<protein>
    <recommendedName>
        <fullName evidence="7">Flavin-containing monooxygenase</fullName>
        <ecNumber evidence="7">1.-.-.-</ecNumber>
    </recommendedName>
</protein>
<dbReference type="GO" id="GO:0005789">
    <property type="term" value="C:endoplasmic reticulum membrane"/>
    <property type="evidence" value="ECO:0007669"/>
    <property type="project" value="UniProtKB-SubCell"/>
</dbReference>
<accession>A0AA35XBP6</accession>
<organism evidence="8 9">
    <name type="scientific">Geodia barretti</name>
    <name type="common">Barrett's horny sponge</name>
    <dbReference type="NCBI Taxonomy" id="519541"/>
    <lineage>
        <taxon>Eukaryota</taxon>
        <taxon>Metazoa</taxon>
        <taxon>Porifera</taxon>
        <taxon>Demospongiae</taxon>
        <taxon>Heteroscleromorpha</taxon>
        <taxon>Tetractinellida</taxon>
        <taxon>Astrophorina</taxon>
        <taxon>Geodiidae</taxon>
        <taxon>Geodia</taxon>
    </lineage>
</organism>
<evidence type="ECO:0000313" key="8">
    <source>
        <dbReference type="EMBL" id="CAI8045550.1"/>
    </source>
</evidence>
<name>A0AA35XBP6_GEOBA</name>
<dbReference type="GO" id="GO:0050660">
    <property type="term" value="F:flavin adenine dinucleotide binding"/>
    <property type="evidence" value="ECO:0007669"/>
    <property type="project" value="InterPro"/>
</dbReference>
<keyword evidence="4 6" id="KW-0521">NADP</keyword>
<keyword evidence="9" id="KW-1185">Reference proteome</keyword>
<evidence type="ECO:0000313" key="9">
    <source>
        <dbReference type="Proteomes" id="UP001174909"/>
    </source>
</evidence>